<dbReference type="InParanoid" id="A0A2J7R9J4"/>
<dbReference type="FunFam" id="3.10.330.70:FF:000001">
    <property type="entry name" value="Putative lysine-specific demethylase 4a"/>
    <property type="match status" value="1"/>
</dbReference>
<dbReference type="Pfam" id="PF02373">
    <property type="entry name" value="JmjC"/>
    <property type="match status" value="1"/>
</dbReference>
<protein>
    <recommendedName>
        <fullName evidence="4">[histone H3]-trimethyl-L-lysine(9) demethylase</fullName>
        <ecNumber evidence="4">1.14.11.66</ecNumber>
    </recommendedName>
</protein>
<evidence type="ECO:0000256" key="15">
    <source>
        <dbReference type="ARBA" id="ARBA00023242"/>
    </source>
</evidence>
<keyword evidence="11" id="KW-0560">Oxidoreductase</keyword>
<evidence type="ECO:0000256" key="9">
    <source>
        <dbReference type="ARBA" id="ARBA00022853"/>
    </source>
</evidence>
<dbReference type="SMART" id="SM00249">
    <property type="entry name" value="PHD"/>
    <property type="match status" value="2"/>
</dbReference>
<keyword evidence="5" id="KW-0479">Metal-binding</keyword>
<dbReference type="OrthoDB" id="9547406at2759"/>
<feature type="region of interest" description="Disordered" evidence="18">
    <location>
        <begin position="1424"/>
        <end position="1465"/>
    </location>
</feature>
<evidence type="ECO:0000256" key="8">
    <source>
        <dbReference type="ARBA" id="ARBA00022833"/>
    </source>
</evidence>
<evidence type="ECO:0000256" key="7">
    <source>
        <dbReference type="ARBA" id="ARBA00022771"/>
    </source>
</evidence>
<feature type="domain" description="JmjC" evidence="20">
    <location>
        <begin position="144"/>
        <end position="310"/>
    </location>
</feature>
<feature type="compositionally biased region" description="Polar residues" evidence="18">
    <location>
        <begin position="812"/>
        <end position="829"/>
    </location>
</feature>
<feature type="domain" description="JmjN" evidence="19">
    <location>
        <begin position="14"/>
        <end position="56"/>
    </location>
</feature>
<dbReference type="GO" id="GO:0005634">
    <property type="term" value="C:nucleus"/>
    <property type="evidence" value="ECO:0007669"/>
    <property type="project" value="UniProtKB-SubCell"/>
</dbReference>
<dbReference type="PANTHER" id="PTHR10694">
    <property type="entry name" value="LYSINE-SPECIFIC DEMETHYLASE"/>
    <property type="match status" value="1"/>
</dbReference>
<feature type="region of interest" description="Disordered" evidence="18">
    <location>
        <begin position="804"/>
        <end position="829"/>
    </location>
</feature>
<dbReference type="SMART" id="SM00545">
    <property type="entry name" value="JmjN"/>
    <property type="match status" value="1"/>
</dbReference>
<dbReference type="EMBL" id="NEVH01006583">
    <property type="protein sequence ID" value="PNF37509.1"/>
    <property type="molecule type" value="Genomic_DNA"/>
</dbReference>
<keyword evidence="22" id="KW-0808">Transferase</keyword>
<dbReference type="Gene3D" id="3.30.40.10">
    <property type="entry name" value="Zinc/RING finger domain, C3HC4 (zinc finger)"/>
    <property type="match status" value="2"/>
</dbReference>
<dbReference type="SMART" id="SM00558">
    <property type="entry name" value="JmjC"/>
    <property type="match status" value="1"/>
</dbReference>
<keyword evidence="10" id="KW-0223">Dioxygenase</keyword>
<accession>A0A2J7R9J4</accession>
<feature type="region of interest" description="Disordered" evidence="18">
    <location>
        <begin position="1265"/>
        <end position="1301"/>
    </location>
</feature>
<dbReference type="GO" id="GO:0140681">
    <property type="term" value="F:histone H3K36me2/H3K36me3 demethylase activity"/>
    <property type="evidence" value="ECO:0007669"/>
    <property type="project" value="UniProtKB-ARBA"/>
</dbReference>
<feature type="compositionally biased region" description="Polar residues" evidence="18">
    <location>
        <begin position="1442"/>
        <end position="1459"/>
    </location>
</feature>
<evidence type="ECO:0000256" key="10">
    <source>
        <dbReference type="ARBA" id="ARBA00022964"/>
    </source>
</evidence>
<dbReference type="CDD" id="cd15493">
    <property type="entry name" value="PHD_JMJD2"/>
    <property type="match status" value="1"/>
</dbReference>
<comment type="subcellular location">
    <subcellularLocation>
        <location evidence="2">Nucleus</location>
    </subcellularLocation>
</comment>
<dbReference type="Pfam" id="PF02375">
    <property type="entry name" value="JmjN"/>
    <property type="match status" value="1"/>
</dbReference>
<dbReference type="Pfam" id="PF13832">
    <property type="entry name" value="zf-HC5HC2H_2"/>
    <property type="match status" value="1"/>
</dbReference>
<keyword evidence="13" id="KW-0805">Transcription regulation</keyword>
<comment type="function">
    <text evidence="17">Probable histone demethylase that specifically demethylates 'Lys-9' and 'Lys-36' residues of histone H3, thereby playing a central role in histone code. Demethylation of Lys residue generates formaldehyde and succinate.</text>
</comment>
<feature type="domain" description="PHD-type" evidence="21">
    <location>
        <begin position="1673"/>
        <end position="1785"/>
    </location>
</feature>
<evidence type="ECO:0000256" key="16">
    <source>
        <dbReference type="ARBA" id="ARBA00049349"/>
    </source>
</evidence>
<evidence type="ECO:0000256" key="3">
    <source>
        <dbReference type="ARBA" id="ARBA00009711"/>
    </source>
</evidence>
<keyword evidence="22" id="KW-0489">Methyltransferase</keyword>
<keyword evidence="23" id="KW-1185">Reference proteome</keyword>
<keyword evidence="15" id="KW-0539">Nucleus</keyword>
<comment type="cofactor">
    <cofactor evidence="1">
        <name>Fe(2+)</name>
        <dbReference type="ChEBI" id="CHEBI:29033"/>
    </cofactor>
</comment>
<dbReference type="InterPro" id="IPR040477">
    <property type="entry name" value="KDM4-like_Tudor"/>
</dbReference>
<dbReference type="STRING" id="105785.A0A2J7R9J4"/>
<dbReference type="Gene3D" id="2.30.30.140">
    <property type="match status" value="1"/>
</dbReference>
<keyword evidence="8" id="KW-0862">Zinc</keyword>
<evidence type="ECO:0000256" key="1">
    <source>
        <dbReference type="ARBA" id="ARBA00001954"/>
    </source>
</evidence>
<dbReference type="Pfam" id="PF13831">
    <property type="entry name" value="PHD_2"/>
    <property type="match status" value="1"/>
</dbReference>
<dbReference type="InterPro" id="IPR034732">
    <property type="entry name" value="EPHD"/>
</dbReference>
<dbReference type="SUPFAM" id="SSF63748">
    <property type="entry name" value="Tudor/PWWP/MBT"/>
    <property type="match status" value="2"/>
</dbReference>
<evidence type="ECO:0000313" key="22">
    <source>
        <dbReference type="EMBL" id="PNF37509.1"/>
    </source>
</evidence>
<evidence type="ECO:0000259" key="20">
    <source>
        <dbReference type="PROSITE" id="PS51184"/>
    </source>
</evidence>
<evidence type="ECO:0000256" key="12">
    <source>
        <dbReference type="ARBA" id="ARBA00023004"/>
    </source>
</evidence>
<evidence type="ECO:0000259" key="19">
    <source>
        <dbReference type="PROSITE" id="PS51183"/>
    </source>
</evidence>
<proteinExistence type="inferred from homology"/>
<feature type="region of interest" description="Disordered" evidence="18">
    <location>
        <begin position="1933"/>
        <end position="1957"/>
    </location>
</feature>
<dbReference type="InterPro" id="IPR002999">
    <property type="entry name" value="Tudor"/>
</dbReference>
<feature type="compositionally biased region" description="Polar residues" evidence="18">
    <location>
        <begin position="509"/>
        <end position="521"/>
    </location>
</feature>
<evidence type="ECO:0000256" key="11">
    <source>
        <dbReference type="ARBA" id="ARBA00023002"/>
    </source>
</evidence>
<gene>
    <name evidence="22" type="primary">Kdm4B_1</name>
    <name evidence="22" type="ORF">B7P43_G14288</name>
</gene>
<dbReference type="Pfam" id="PF18104">
    <property type="entry name" value="Tudor_2"/>
    <property type="match status" value="2"/>
</dbReference>
<evidence type="ECO:0000256" key="2">
    <source>
        <dbReference type="ARBA" id="ARBA00004123"/>
    </source>
</evidence>
<dbReference type="SMART" id="SM00333">
    <property type="entry name" value="TUDOR"/>
    <property type="match status" value="2"/>
</dbReference>
<feature type="compositionally biased region" description="Basic residues" evidence="18">
    <location>
        <begin position="464"/>
        <end position="474"/>
    </location>
</feature>
<feature type="compositionally biased region" description="Basic residues" evidence="18">
    <location>
        <begin position="380"/>
        <end position="392"/>
    </location>
</feature>
<dbReference type="EC" id="1.14.11.66" evidence="4"/>
<keyword evidence="6" id="KW-0677">Repeat</keyword>
<dbReference type="Gene3D" id="2.60.120.650">
    <property type="entry name" value="Cupin"/>
    <property type="match status" value="1"/>
</dbReference>
<dbReference type="Proteomes" id="UP000235965">
    <property type="component" value="Unassembled WGS sequence"/>
</dbReference>
<dbReference type="InterPro" id="IPR003347">
    <property type="entry name" value="JmjC_dom"/>
</dbReference>
<feature type="region of interest" description="Disordered" evidence="18">
    <location>
        <begin position="372"/>
        <end position="399"/>
    </location>
</feature>
<dbReference type="GO" id="GO:0000785">
    <property type="term" value="C:chromatin"/>
    <property type="evidence" value="ECO:0007669"/>
    <property type="project" value="TreeGrafter"/>
</dbReference>
<feature type="region of interest" description="Disordered" evidence="18">
    <location>
        <begin position="341"/>
        <end position="360"/>
    </location>
</feature>
<evidence type="ECO:0000313" key="23">
    <source>
        <dbReference type="Proteomes" id="UP000235965"/>
    </source>
</evidence>
<dbReference type="Gene3D" id="3.10.330.70">
    <property type="match status" value="1"/>
</dbReference>
<dbReference type="FunFam" id="2.60.120.650:FF:000048">
    <property type="entry name" value="Lysine-specific demethylase 4A"/>
    <property type="match status" value="1"/>
</dbReference>
<dbReference type="GO" id="GO:0010468">
    <property type="term" value="P:regulation of gene expression"/>
    <property type="evidence" value="ECO:0007669"/>
    <property type="project" value="TreeGrafter"/>
</dbReference>
<feature type="compositionally biased region" description="Polar residues" evidence="18">
    <location>
        <begin position="1285"/>
        <end position="1301"/>
    </location>
</feature>
<dbReference type="CDD" id="cd20391">
    <property type="entry name" value="Tudor_JMJD2_rpt1"/>
    <property type="match status" value="1"/>
</dbReference>
<dbReference type="InterPro" id="IPR001965">
    <property type="entry name" value="Znf_PHD"/>
</dbReference>
<dbReference type="GO" id="GO:0140684">
    <property type="term" value="F:histone H3K9me2/H3K9me3 demethylase activity"/>
    <property type="evidence" value="ECO:0007669"/>
    <property type="project" value="UniProtKB-EC"/>
</dbReference>
<dbReference type="PROSITE" id="PS51805">
    <property type="entry name" value="EPHD"/>
    <property type="match status" value="1"/>
</dbReference>
<dbReference type="GO" id="GO:0008168">
    <property type="term" value="F:methyltransferase activity"/>
    <property type="evidence" value="ECO:0007669"/>
    <property type="project" value="UniProtKB-KW"/>
</dbReference>
<organism evidence="22 23">
    <name type="scientific">Cryptotermes secundus</name>
    <dbReference type="NCBI Taxonomy" id="105785"/>
    <lineage>
        <taxon>Eukaryota</taxon>
        <taxon>Metazoa</taxon>
        <taxon>Ecdysozoa</taxon>
        <taxon>Arthropoda</taxon>
        <taxon>Hexapoda</taxon>
        <taxon>Insecta</taxon>
        <taxon>Pterygota</taxon>
        <taxon>Neoptera</taxon>
        <taxon>Polyneoptera</taxon>
        <taxon>Dictyoptera</taxon>
        <taxon>Blattodea</taxon>
        <taxon>Blattoidea</taxon>
        <taxon>Termitoidae</taxon>
        <taxon>Kalotermitidae</taxon>
        <taxon>Cryptotermitinae</taxon>
        <taxon>Cryptotermes</taxon>
    </lineage>
</organism>
<dbReference type="GO" id="GO:0032259">
    <property type="term" value="P:methylation"/>
    <property type="evidence" value="ECO:0007669"/>
    <property type="project" value="UniProtKB-KW"/>
</dbReference>
<dbReference type="InterPro" id="IPR003349">
    <property type="entry name" value="JmjN"/>
</dbReference>
<dbReference type="SUPFAM" id="SSF57903">
    <property type="entry name" value="FYVE/PHD zinc finger"/>
    <property type="match status" value="1"/>
</dbReference>
<evidence type="ECO:0000256" key="17">
    <source>
        <dbReference type="ARBA" id="ARBA00053408"/>
    </source>
</evidence>
<dbReference type="GO" id="GO:0008270">
    <property type="term" value="F:zinc ion binding"/>
    <property type="evidence" value="ECO:0007669"/>
    <property type="project" value="UniProtKB-KW"/>
</dbReference>
<dbReference type="CDD" id="cd20392">
    <property type="entry name" value="Tudor_JMJD2_rpt2"/>
    <property type="match status" value="1"/>
</dbReference>
<dbReference type="PROSITE" id="PS51183">
    <property type="entry name" value="JMJN"/>
    <property type="match status" value="1"/>
</dbReference>
<dbReference type="CDD" id="cd15571">
    <property type="entry name" value="ePHD"/>
    <property type="match status" value="1"/>
</dbReference>
<feature type="compositionally biased region" description="Basic residues" evidence="18">
    <location>
        <begin position="571"/>
        <end position="582"/>
    </location>
</feature>
<dbReference type="SUPFAM" id="SSF51197">
    <property type="entry name" value="Clavaminate synthase-like"/>
    <property type="match status" value="1"/>
</dbReference>
<comment type="caution">
    <text evidence="22">The sequence shown here is derived from an EMBL/GenBank/DDBJ whole genome shotgun (WGS) entry which is preliminary data.</text>
</comment>
<comment type="catalytic activity">
    <reaction evidence="16">
        <text>N(6),N(6),N(6)-trimethyl-L-lysyl(9)-[histone H3] + 2 2-oxoglutarate + 2 O2 = N(6)-methyl-L-lysyl(9)-[histone H3] + 2 formaldehyde + 2 succinate + 2 CO2</text>
        <dbReference type="Rhea" id="RHEA:60200"/>
        <dbReference type="Rhea" id="RHEA-COMP:15538"/>
        <dbReference type="Rhea" id="RHEA-COMP:15542"/>
        <dbReference type="ChEBI" id="CHEBI:15379"/>
        <dbReference type="ChEBI" id="CHEBI:16526"/>
        <dbReference type="ChEBI" id="CHEBI:16810"/>
        <dbReference type="ChEBI" id="CHEBI:16842"/>
        <dbReference type="ChEBI" id="CHEBI:30031"/>
        <dbReference type="ChEBI" id="CHEBI:61929"/>
        <dbReference type="ChEBI" id="CHEBI:61961"/>
        <dbReference type="EC" id="1.14.11.66"/>
    </reaction>
</comment>
<evidence type="ECO:0000256" key="14">
    <source>
        <dbReference type="ARBA" id="ARBA00023163"/>
    </source>
</evidence>
<evidence type="ECO:0000256" key="18">
    <source>
        <dbReference type="SAM" id="MobiDB-lite"/>
    </source>
</evidence>
<feature type="compositionally biased region" description="Polar residues" evidence="18">
    <location>
        <begin position="1265"/>
        <end position="1277"/>
    </location>
</feature>
<evidence type="ECO:0000259" key="21">
    <source>
        <dbReference type="PROSITE" id="PS51805"/>
    </source>
</evidence>
<feature type="region of interest" description="Disordered" evidence="18">
    <location>
        <begin position="1498"/>
        <end position="1519"/>
    </location>
</feature>
<feature type="compositionally biased region" description="Basic residues" evidence="18">
    <location>
        <begin position="525"/>
        <end position="536"/>
    </location>
</feature>
<dbReference type="GO" id="GO:0048512">
    <property type="term" value="P:circadian behavior"/>
    <property type="evidence" value="ECO:0007669"/>
    <property type="project" value="UniProtKB-ARBA"/>
</dbReference>
<keyword evidence="14" id="KW-0804">Transcription</keyword>
<evidence type="ECO:0000256" key="5">
    <source>
        <dbReference type="ARBA" id="ARBA00022723"/>
    </source>
</evidence>
<dbReference type="InterPro" id="IPR019787">
    <property type="entry name" value="Znf_PHD-finger"/>
</dbReference>
<name>A0A2J7R9J4_9NEOP</name>
<evidence type="ECO:0000256" key="6">
    <source>
        <dbReference type="ARBA" id="ARBA00022737"/>
    </source>
</evidence>
<keyword evidence="12" id="KW-0408">Iron</keyword>
<evidence type="ECO:0000256" key="13">
    <source>
        <dbReference type="ARBA" id="ARBA00023015"/>
    </source>
</evidence>
<keyword evidence="7" id="KW-0863">Zinc-finger</keyword>
<dbReference type="InterPro" id="IPR011011">
    <property type="entry name" value="Znf_FYVE_PHD"/>
</dbReference>
<sequence length="1957" mass="215331">MDSDGNCGPGGPKIMVFRPTYEEFKDFSKYIDYMESVGAHKAGLAKVIPPPEWKPRKAGYDVDDININIPAPICQVVDGKPGLYTQINVQKKAMTVKEYHDMATSPRYKTPNHFDYEDLERTYWKKIMYGSPIYGADVSGSLTDQDVNIWNINHLGTILDYVNEDYGISIDGVNTAYLYFGMWKTTFAWHTEDMDLYSINYLHFGAPKTWYAIPPEHGRRFERLANGFFPEASKICPAFLRHKMSLISPQVMKKYYIPFNKITQEAGEIMITFPYGYHAGFNHGFNCAESTNFATPRWVEYGKRASQCSCRGDMVKISMDTFVKRFQPDRYHLWLQGKDVGAHPEDPSRQYAAPPPTQRDVLVNKNNPVLPQSFLEAPKKNPKRHPIHKKKGPGTAAGEDVLLSIDRADLEELEGIPPDVQKVLEEMDLEEEVPDEDTLEVLEDIWLKAGEIDMNEATVYSELRKKHARKRKRPSNSDGSEQNKPRKKRPRVEVINMSSDSIISYPETEMSSIPDSSTDNSPGIRKLKIKRVKSVKQRNEADNSETDEKTLGDDRVLDDAKKRSGGDGRRKSQSGHPGKKQKSTSTIGSRIMAVPFISQVAGQVVGHVAAQVPVPGPVSGQILMNAPVTSHIMPRVQGLIMGQGLSSNQTPIRSQIFPTHQILVKGQVKPRGPILVKGHIGPRGQIPFTSAGPIQVTGQILGQISGHVKSGNYVPGLSQVPASTKDQVKTFGLVSGQVMAHEFISVAVLPGSQSSVKILPEPESSLALLPETESSKSVLPGSQFEVRTPTGDVKMQLAVSKSGAPHSRAGQVFTSPSRNSGPVTGNQPIACSPSKSVGYLDEYVRFMQTNKKSRTYYKRRELLDSGENKDNLAGGKQETTISNEDTGQRETIKMEDVGKNSVVEFGSHVAKGTYVSNQGSAVKSLGNSQTCSSLSSIQNSAVAAESLDRHSIVELKHYIVKTDKTENDESECEQSVKMKIGSRENGAEGIKTEKIEAEMMGTEKIETETVSVSVTNTVATMMTTPTFVSGVECDRLNRMQIPVTGLASASGLSEIESHKKVINAVDGLLELKKQGVGTSAGIQDADSHSLQETMAALHKCREVSVTPVSSLHKPKLSYDVKLDTGQISTHLSDNKVSNSPAVPTASTSSTVSEHTANVFKAEIPCTSSKMEKSKCEPKPQTEFRIQINRKNEVYLCNTETGEIKPLHRVKPAKKSCRPNQRATYELDQPSNVSTNSKSMSLGPPLHSVQVAASEQDTLREMTNTGVKSEESQQFTKTSHVDVSVSGMSGTSSYIPKPSSSRLVSKPDNITFPHKPVTSSVSKLSQSELVVKPSQMNKPNMFATPPHVSKVVITRKPTSALPLSIKEQSTAIVTTNRKPNRRKPKYIIHNAHGKMSRYTTELQEALESCVESMLATDRDDNSVTLFGHDNTSDKSLPGLQKGNIPTSDVTSSNNKPQMTQPDKHCPSLGHEVILEKTTDTTPPSLEVSPPLLEPAISHQLTSSGEEGSSQPPQLTPENNTSIKTASTAHITAKNRKCPGYLQDILQNAPPNLKLEKAFNNYWSRAAPFCSLCTAFSRGKGCGGGMPADWKYSDPVEKPSTSPVWLSSSHFVTYKDLNNVALSKRGTDGGDNSLLLSCRDCGVCVHSGCYGVTVLPSSADRIDWTCDKCRSGMHHVYCCLCYVRGGALKRTTDARWAHILCALLLPGVAFKDSVCKEPISVLSVSKSNIEIECMFCGNRCGACIQCNHARCQNMFHPMCALLSGAQFHISPWSNNSTQMSVSCKGHAHKHDKICSIHKGQMVWARHKNRRYYKGRIASISEIQFYMVLFSDGSFSDDLYPEDITNFSCARDGPPHVGAVVEVLWSDGRKYNGQFRGTNHQLMFTVAFEDSSQLTLKRESIYSLDEDMPKRVKGRLSVATAMRHEGHLAATPDLSGQQRVNRGTNPRYSSANQVGIKNSK</sequence>
<dbReference type="InterPro" id="IPR013083">
    <property type="entry name" value="Znf_RING/FYVE/PHD"/>
</dbReference>
<reference evidence="22 23" key="1">
    <citation type="submission" date="2017-12" db="EMBL/GenBank/DDBJ databases">
        <title>Hemimetabolous genomes reveal molecular basis of termite eusociality.</title>
        <authorList>
            <person name="Harrison M.C."/>
            <person name="Jongepier E."/>
            <person name="Robertson H.M."/>
            <person name="Arning N."/>
            <person name="Bitard-Feildel T."/>
            <person name="Chao H."/>
            <person name="Childers C.P."/>
            <person name="Dinh H."/>
            <person name="Doddapaneni H."/>
            <person name="Dugan S."/>
            <person name="Gowin J."/>
            <person name="Greiner C."/>
            <person name="Han Y."/>
            <person name="Hu H."/>
            <person name="Hughes D.S.T."/>
            <person name="Huylmans A.-K."/>
            <person name="Kemena C."/>
            <person name="Kremer L.P.M."/>
            <person name="Lee S.L."/>
            <person name="Lopez-Ezquerra A."/>
            <person name="Mallet L."/>
            <person name="Monroy-Kuhn J.M."/>
            <person name="Moser A."/>
            <person name="Murali S.C."/>
            <person name="Muzny D.M."/>
            <person name="Otani S."/>
            <person name="Piulachs M.-D."/>
            <person name="Poelchau M."/>
            <person name="Qu J."/>
            <person name="Schaub F."/>
            <person name="Wada-Katsumata A."/>
            <person name="Worley K.C."/>
            <person name="Xie Q."/>
            <person name="Ylla G."/>
            <person name="Poulsen M."/>
            <person name="Gibbs R.A."/>
            <person name="Schal C."/>
            <person name="Richards S."/>
            <person name="Belles X."/>
            <person name="Korb J."/>
            <person name="Bornberg-Bauer E."/>
        </authorList>
    </citation>
    <scope>NUCLEOTIDE SEQUENCE [LARGE SCALE GENOMIC DNA]</scope>
    <source>
        <tissue evidence="22">Whole body</tissue>
    </source>
</reference>
<dbReference type="PROSITE" id="PS51184">
    <property type="entry name" value="JMJC"/>
    <property type="match status" value="1"/>
</dbReference>
<dbReference type="PANTHER" id="PTHR10694:SF129">
    <property type="entry name" value="LYSINE-SPECIFIC DEMETHYLASE 4B-RELATED"/>
    <property type="match status" value="1"/>
</dbReference>
<keyword evidence="9" id="KW-0156">Chromatin regulator</keyword>
<feature type="region of interest" description="Disordered" evidence="18">
    <location>
        <begin position="463"/>
        <end position="587"/>
    </location>
</feature>
<evidence type="ECO:0000256" key="4">
    <source>
        <dbReference type="ARBA" id="ARBA00012900"/>
    </source>
</evidence>
<feature type="compositionally biased region" description="Basic and acidic residues" evidence="18">
    <location>
        <begin position="537"/>
        <end position="570"/>
    </location>
</feature>
<comment type="similarity">
    <text evidence="3">Belongs to the JHDM3 histone demethylase family.</text>
</comment>